<dbReference type="KEGG" id="lfc:LFE_0591"/>
<keyword evidence="2" id="KW-0229">DNA integration</keyword>
<dbReference type="PANTHER" id="PTHR30629">
    <property type="entry name" value="PROPHAGE INTEGRASE"/>
    <property type="match status" value="1"/>
</dbReference>
<dbReference type="EMBL" id="AP012342">
    <property type="protein sequence ID" value="BAM06307.1"/>
    <property type="molecule type" value="Genomic_DNA"/>
</dbReference>
<dbReference type="GO" id="GO:0006310">
    <property type="term" value="P:DNA recombination"/>
    <property type="evidence" value="ECO:0007669"/>
    <property type="project" value="UniProtKB-KW"/>
</dbReference>
<dbReference type="GO" id="GO:0003677">
    <property type="term" value="F:DNA binding"/>
    <property type="evidence" value="ECO:0007669"/>
    <property type="project" value="UniProtKB-UniRule"/>
</dbReference>
<dbReference type="eggNOG" id="COG0582">
    <property type="taxonomic scope" value="Bacteria"/>
</dbReference>
<dbReference type="SUPFAM" id="SSF56349">
    <property type="entry name" value="DNA breaking-rejoining enzymes"/>
    <property type="match status" value="1"/>
</dbReference>
<dbReference type="InterPro" id="IPR002104">
    <property type="entry name" value="Integrase_catalytic"/>
</dbReference>
<evidence type="ECO:0000256" key="3">
    <source>
        <dbReference type="ARBA" id="ARBA00023125"/>
    </source>
</evidence>
<feature type="domain" description="Tyr recombinase" evidence="6">
    <location>
        <begin position="139"/>
        <end position="315"/>
    </location>
</feature>
<dbReference type="PROSITE" id="PS51900">
    <property type="entry name" value="CB"/>
    <property type="match status" value="1"/>
</dbReference>
<evidence type="ECO:0000259" key="7">
    <source>
        <dbReference type="PROSITE" id="PS51900"/>
    </source>
</evidence>
<sequence>MQTPIIIVVPPSEHSITIRIDCSSSCLFKNQVVPVVSLQTCYDSYVSLRVLRQSTRTGYNRVVLKYLADWLERDLSSLTDDEILKKYAWIREKSGSAQAALAVRVLKALYSYAIARFGIPERNIGRILRVAGIALTPIRKTQLIHKNDLPKWYKAVSSQSKTRQERTARDIFLVGLFTGLRKTEIMSLKWEDIDLRSRTLTARNTKNHRDHTLPLPDFLVRLLRERKPDVGKSTHVFPGKDLTGRIRDIDDSRFRVIEESGIAFTIHDLRRTFATIAAEMGIPPYLLKKLLNHKSGDVTEGYVISTVEILRSSVQKIAKRIEDLCRMKKEEEPVREESA</sequence>
<dbReference type="InterPro" id="IPR011010">
    <property type="entry name" value="DNA_brk_join_enz"/>
</dbReference>
<dbReference type="Gene3D" id="1.10.443.10">
    <property type="entry name" value="Intergrase catalytic core"/>
    <property type="match status" value="1"/>
</dbReference>
<dbReference type="AlphaFoldDB" id="I0IM08"/>
<name>I0IM08_LEPFC</name>
<keyword evidence="4" id="KW-0233">DNA recombination</keyword>
<reference evidence="8 9" key="1">
    <citation type="journal article" date="2012" name="J. Bacteriol.">
        <title>Complete Genome Sequence of Leptospirillum ferrooxidans Strain C2-3, Isolated from a Fresh Volcanic Ash Deposit on the Island of Miyake, Japan.</title>
        <authorList>
            <person name="Fujimura R."/>
            <person name="Sato Y."/>
            <person name="Nishizawa T."/>
            <person name="Oshima K."/>
            <person name="Kim S.-W."/>
            <person name="Hattori M."/>
            <person name="Kamijo T."/>
            <person name="Ohta H."/>
        </authorList>
    </citation>
    <scope>NUCLEOTIDE SEQUENCE [LARGE SCALE GENOMIC DNA]</scope>
    <source>
        <strain evidence="8 9">C2-3</strain>
    </source>
</reference>
<dbReference type="InterPro" id="IPR044068">
    <property type="entry name" value="CB"/>
</dbReference>
<evidence type="ECO:0000256" key="5">
    <source>
        <dbReference type="PROSITE-ProRule" id="PRU01248"/>
    </source>
</evidence>
<dbReference type="InterPro" id="IPR013762">
    <property type="entry name" value="Integrase-like_cat_sf"/>
</dbReference>
<reference evidence="9" key="2">
    <citation type="submission" date="2012-03" db="EMBL/GenBank/DDBJ databases">
        <title>The complete genome sequence of the pioneer microbe on fresh volcanic deposit, Leptospirillum ferrooxidans strain C2-3.</title>
        <authorList>
            <person name="Fujimura R."/>
            <person name="Sato Y."/>
            <person name="Nishizawa T."/>
            <person name="Nanba K."/>
            <person name="Oshima K."/>
            <person name="Hattori M."/>
            <person name="Kamijo T."/>
            <person name="Ohta H."/>
        </authorList>
    </citation>
    <scope>NUCLEOTIDE SEQUENCE [LARGE SCALE GENOMIC DNA]</scope>
    <source>
        <strain evidence="9">C2-3</strain>
    </source>
</reference>
<dbReference type="PROSITE" id="PS51898">
    <property type="entry name" value="TYR_RECOMBINASE"/>
    <property type="match status" value="1"/>
</dbReference>
<dbReference type="InterPro" id="IPR050808">
    <property type="entry name" value="Phage_Integrase"/>
</dbReference>
<comment type="similarity">
    <text evidence="1">Belongs to the 'phage' integrase family.</text>
</comment>
<proteinExistence type="inferred from homology"/>
<evidence type="ECO:0000313" key="8">
    <source>
        <dbReference type="EMBL" id="BAM06307.1"/>
    </source>
</evidence>
<dbReference type="OrthoDB" id="9795573at2"/>
<dbReference type="Pfam" id="PF00589">
    <property type="entry name" value="Phage_integrase"/>
    <property type="match status" value="1"/>
</dbReference>
<evidence type="ECO:0000256" key="1">
    <source>
        <dbReference type="ARBA" id="ARBA00008857"/>
    </source>
</evidence>
<organism evidence="8 9">
    <name type="scientific">Leptospirillum ferrooxidans (strain C2-3)</name>
    <dbReference type="NCBI Taxonomy" id="1162668"/>
    <lineage>
        <taxon>Bacteria</taxon>
        <taxon>Pseudomonadati</taxon>
        <taxon>Nitrospirota</taxon>
        <taxon>Nitrospiria</taxon>
        <taxon>Nitrospirales</taxon>
        <taxon>Nitrospiraceae</taxon>
        <taxon>Leptospirillum</taxon>
    </lineage>
</organism>
<evidence type="ECO:0000313" key="9">
    <source>
        <dbReference type="Proteomes" id="UP000007382"/>
    </source>
</evidence>
<dbReference type="GO" id="GO:0015074">
    <property type="term" value="P:DNA integration"/>
    <property type="evidence" value="ECO:0007669"/>
    <property type="project" value="UniProtKB-KW"/>
</dbReference>
<dbReference type="PANTHER" id="PTHR30629:SF2">
    <property type="entry name" value="PROPHAGE INTEGRASE INTS-RELATED"/>
    <property type="match status" value="1"/>
</dbReference>
<dbReference type="HOGENOM" id="CLU_818351_0_0_0"/>
<keyword evidence="3 5" id="KW-0238">DNA-binding</keyword>
<protein>
    <submittedName>
        <fullName evidence="8">Putative phage integrase family protein</fullName>
    </submittedName>
</protein>
<keyword evidence="9" id="KW-1185">Reference proteome</keyword>
<evidence type="ECO:0000259" key="6">
    <source>
        <dbReference type="PROSITE" id="PS51898"/>
    </source>
</evidence>
<evidence type="ECO:0000256" key="2">
    <source>
        <dbReference type="ARBA" id="ARBA00022908"/>
    </source>
</evidence>
<dbReference type="STRING" id="1162668.LFE_0591"/>
<dbReference type="PATRIC" id="fig|1162668.3.peg.693"/>
<evidence type="ECO:0000256" key="4">
    <source>
        <dbReference type="ARBA" id="ARBA00023172"/>
    </source>
</evidence>
<dbReference type="Proteomes" id="UP000007382">
    <property type="component" value="Chromosome"/>
</dbReference>
<accession>I0IM08</accession>
<gene>
    <name evidence="8" type="ordered locus">LFE_0591</name>
</gene>
<dbReference type="RefSeq" id="WP_014448799.1">
    <property type="nucleotide sequence ID" value="NC_017094.1"/>
</dbReference>
<feature type="domain" description="Core-binding (CB)" evidence="7">
    <location>
        <begin position="36"/>
        <end position="114"/>
    </location>
</feature>